<dbReference type="OrthoDB" id="5307922at2759"/>
<dbReference type="InterPro" id="IPR011042">
    <property type="entry name" value="6-blade_b-propeller_TolB-like"/>
</dbReference>
<keyword evidence="1" id="KW-0732">Signal</keyword>
<evidence type="ECO:0000256" key="1">
    <source>
        <dbReference type="SAM" id="SignalP"/>
    </source>
</evidence>
<organism evidence="2 3">
    <name type="scientific">Aspergillus avenaceus</name>
    <dbReference type="NCBI Taxonomy" id="36643"/>
    <lineage>
        <taxon>Eukaryota</taxon>
        <taxon>Fungi</taxon>
        <taxon>Dikarya</taxon>
        <taxon>Ascomycota</taxon>
        <taxon>Pezizomycotina</taxon>
        <taxon>Eurotiomycetes</taxon>
        <taxon>Eurotiomycetidae</taxon>
        <taxon>Eurotiales</taxon>
        <taxon>Aspergillaceae</taxon>
        <taxon>Aspergillus</taxon>
        <taxon>Aspergillus subgen. Circumdati</taxon>
    </lineage>
</organism>
<dbReference type="Proteomes" id="UP000325780">
    <property type="component" value="Unassembled WGS sequence"/>
</dbReference>
<dbReference type="PANTHER" id="PTHR11799:SF12">
    <property type="entry name" value="PARAOXONASE-RELATED"/>
    <property type="match status" value="1"/>
</dbReference>
<sequence length="422" mass="46972">MGSLLNLAIVAVLLATFYNPVHRQLTVLGVLRGAIDEDKLAHKQPFHKIDDTVHCEDLHYHEPSGTIFAACEDSTLSRFKWFPPLVNWEAPEYSAGSIHTIDPRAMESTRLNVKNFSGSFITHGIDVLVDPDRSDAVYIFAVNHLPNPEYHRFGSHDQNNPKARSQVELFHHILGSNTARHVRSIRHPAIVTPNDIYATSPASFYLTNDHFYRDGLRRQFEDLIPAAKWSNVIHIQLDSLETTYTEAGVNATVALTGIQNNNGLGHGITGDEVLISNAIGGILYRGRVQSETRSISILDELQLESSIDNPSYYRDPYRTSSNDASGYVLAGLRRSIDLAKTHADPKGKDGAMVWYTRPKVTKEGSVVEWDTRLIFEDDGSIIRTASTALLVPIQPKAQEPKSAWLFVTGFFSESIIAVEVAL</sequence>
<gene>
    <name evidence="2" type="ORF">BDV25DRAFT_145627</name>
</gene>
<evidence type="ECO:0000313" key="3">
    <source>
        <dbReference type="Proteomes" id="UP000325780"/>
    </source>
</evidence>
<feature type="chain" id="PRO_5024908604" description="Serum paraoxonase/arylesterase family protein" evidence="1">
    <location>
        <begin position="24"/>
        <end position="422"/>
    </location>
</feature>
<protein>
    <recommendedName>
        <fullName evidence="4">Serum paraoxonase/arylesterase family protein</fullName>
    </recommendedName>
</protein>
<proteinExistence type="predicted"/>
<accession>A0A5N6TDM5</accession>
<evidence type="ECO:0000313" key="2">
    <source>
        <dbReference type="EMBL" id="KAE8144432.1"/>
    </source>
</evidence>
<evidence type="ECO:0008006" key="4">
    <source>
        <dbReference type="Google" id="ProtNLM"/>
    </source>
</evidence>
<reference evidence="2 3" key="1">
    <citation type="submission" date="2019-04" db="EMBL/GenBank/DDBJ databases">
        <title>Friends and foes A comparative genomics study of 23 Aspergillus species from section Flavi.</title>
        <authorList>
            <consortium name="DOE Joint Genome Institute"/>
            <person name="Kjaerbolling I."/>
            <person name="Vesth T."/>
            <person name="Frisvad J.C."/>
            <person name="Nybo J.L."/>
            <person name="Theobald S."/>
            <person name="Kildgaard S."/>
            <person name="Isbrandt T."/>
            <person name="Kuo A."/>
            <person name="Sato A."/>
            <person name="Lyhne E.K."/>
            <person name="Kogle M.E."/>
            <person name="Wiebenga A."/>
            <person name="Kun R.S."/>
            <person name="Lubbers R.J."/>
            <person name="Makela M.R."/>
            <person name="Barry K."/>
            <person name="Chovatia M."/>
            <person name="Clum A."/>
            <person name="Daum C."/>
            <person name="Haridas S."/>
            <person name="He G."/>
            <person name="LaButti K."/>
            <person name="Lipzen A."/>
            <person name="Mondo S."/>
            <person name="Riley R."/>
            <person name="Salamov A."/>
            <person name="Simmons B.A."/>
            <person name="Magnuson J.K."/>
            <person name="Henrissat B."/>
            <person name="Mortensen U.H."/>
            <person name="Larsen T.O."/>
            <person name="Devries R.P."/>
            <person name="Grigoriev I.V."/>
            <person name="Machida M."/>
            <person name="Baker S.E."/>
            <person name="Andersen M.R."/>
        </authorList>
    </citation>
    <scope>NUCLEOTIDE SEQUENCE [LARGE SCALE GENOMIC DNA]</scope>
    <source>
        <strain evidence="2 3">IBT 18842</strain>
    </source>
</reference>
<name>A0A5N6TDM5_ASPAV</name>
<dbReference type="AlphaFoldDB" id="A0A5N6TDM5"/>
<dbReference type="Gene3D" id="2.120.10.30">
    <property type="entry name" value="TolB, C-terminal domain"/>
    <property type="match status" value="1"/>
</dbReference>
<dbReference type="PANTHER" id="PTHR11799">
    <property type="entry name" value="PARAOXONASE"/>
    <property type="match status" value="1"/>
</dbReference>
<keyword evidence="3" id="KW-1185">Reference proteome</keyword>
<dbReference type="InterPro" id="IPR051288">
    <property type="entry name" value="Serum_paraoxonase/arylesterase"/>
</dbReference>
<dbReference type="EMBL" id="ML742526">
    <property type="protein sequence ID" value="KAE8144432.1"/>
    <property type="molecule type" value="Genomic_DNA"/>
</dbReference>
<feature type="signal peptide" evidence="1">
    <location>
        <begin position="1"/>
        <end position="23"/>
    </location>
</feature>